<dbReference type="InterPro" id="IPR041657">
    <property type="entry name" value="HTH_17"/>
</dbReference>
<evidence type="ECO:0000313" key="3">
    <source>
        <dbReference type="Proteomes" id="UP000176689"/>
    </source>
</evidence>
<feature type="domain" description="Helix-turn-helix" evidence="1">
    <location>
        <begin position="10"/>
        <end position="53"/>
    </location>
</feature>
<sequence length="88" mass="10203">MNKNPEKSHFSTSEIAKLMGVSRTAVFKKIKEGKIKAEKVGRNYIIRKKELEAILGMFITPAKKEEINNIVKRAVKEYHVTFRRLGRE</sequence>
<evidence type="ECO:0000259" key="1">
    <source>
        <dbReference type="Pfam" id="PF12728"/>
    </source>
</evidence>
<dbReference type="InterPro" id="IPR010093">
    <property type="entry name" value="SinI_DNA-bd"/>
</dbReference>
<dbReference type="NCBIfam" id="TIGR01764">
    <property type="entry name" value="excise"/>
    <property type="match status" value="1"/>
</dbReference>
<protein>
    <recommendedName>
        <fullName evidence="1">Helix-turn-helix domain-containing protein</fullName>
    </recommendedName>
</protein>
<proteinExistence type="predicted"/>
<dbReference type="EMBL" id="MFLP01000034">
    <property type="protein sequence ID" value="OGG69301.1"/>
    <property type="molecule type" value="Genomic_DNA"/>
</dbReference>
<accession>A0A1F6E6P6</accession>
<dbReference type="Proteomes" id="UP000176689">
    <property type="component" value="Unassembled WGS sequence"/>
</dbReference>
<dbReference type="AlphaFoldDB" id="A0A1F6E6P6"/>
<reference evidence="2 3" key="1">
    <citation type="journal article" date="2016" name="Nat. Commun.">
        <title>Thousands of microbial genomes shed light on interconnected biogeochemical processes in an aquifer system.</title>
        <authorList>
            <person name="Anantharaman K."/>
            <person name="Brown C.T."/>
            <person name="Hug L.A."/>
            <person name="Sharon I."/>
            <person name="Castelle C.J."/>
            <person name="Probst A.J."/>
            <person name="Thomas B.C."/>
            <person name="Singh A."/>
            <person name="Wilkins M.J."/>
            <person name="Karaoz U."/>
            <person name="Brodie E.L."/>
            <person name="Williams K.H."/>
            <person name="Hubbard S.S."/>
            <person name="Banfield J.F."/>
        </authorList>
    </citation>
    <scope>NUCLEOTIDE SEQUENCE [LARGE SCALE GENOMIC DNA]</scope>
</reference>
<comment type="caution">
    <text evidence="2">The sequence shown here is derived from an EMBL/GenBank/DDBJ whole genome shotgun (WGS) entry which is preliminary data.</text>
</comment>
<organism evidence="2 3">
    <name type="scientific">Candidatus Kaiserbacteria bacterium RIFCSPHIGHO2_12_FULL_53_13</name>
    <dbReference type="NCBI Taxonomy" id="1798502"/>
    <lineage>
        <taxon>Bacteria</taxon>
        <taxon>Candidatus Kaiseribacteriota</taxon>
    </lineage>
</organism>
<evidence type="ECO:0000313" key="2">
    <source>
        <dbReference type="EMBL" id="OGG69301.1"/>
    </source>
</evidence>
<dbReference type="Pfam" id="PF12728">
    <property type="entry name" value="HTH_17"/>
    <property type="match status" value="1"/>
</dbReference>
<dbReference type="GO" id="GO:0003677">
    <property type="term" value="F:DNA binding"/>
    <property type="evidence" value="ECO:0007669"/>
    <property type="project" value="InterPro"/>
</dbReference>
<name>A0A1F6E6P6_9BACT</name>
<gene>
    <name evidence="2" type="ORF">A3F27_01405</name>
</gene>